<evidence type="ECO:0000259" key="2">
    <source>
        <dbReference type="Pfam" id="PF21986"/>
    </source>
</evidence>
<name>A0A1R3W7Q6_9GAMM</name>
<feature type="domain" description="Allophanate hydrolase C-terminal" evidence="2">
    <location>
        <begin position="477"/>
        <end position="599"/>
    </location>
</feature>
<dbReference type="Pfam" id="PF01425">
    <property type="entry name" value="Amidase"/>
    <property type="match status" value="1"/>
</dbReference>
<dbReference type="Proteomes" id="UP000223759">
    <property type="component" value="Unassembled WGS sequence"/>
</dbReference>
<dbReference type="Gene3D" id="3.10.490.10">
    <property type="entry name" value="Gamma-glutamyl cyclotransferase-like"/>
    <property type="match status" value="1"/>
</dbReference>
<evidence type="ECO:0000259" key="1">
    <source>
        <dbReference type="Pfam" id="PF01425"/>
    </source>
</evidence>
<dbReference type="PANTHER" id="PTHR11895">
    <property type="entry name" value="TRANSAMIDASE"/>
    <property type="match status" value="1"/>
</dbReference>
<dbReference type="NCBIfam" id="TIGR02713">
    <property type="entry name" value="allophanate_hyd"/>
    <property type="match status" value="1"/>
</dbReference>
<accession>A0A1R3W7Q6</accession>
<gene>
    <name evidence="3" type="ORF">SAMN05216526_1756</name>
</gene>
<feature type="domain" description="Amidase" evidence="1">
    <location>
        <begin position="58"/>
        <end position="442"/>
    </location>
</feature>
<dbReference type="Gene3D" id="1.20.58.1700">
    <property type="match status" value="1"/>
</dbReference>
<dbReference type="InterPro" id="IPR036928">
    <property type="entry name" value="AS_sf"/>
</dbReference>
<protein>
    <submittedName>
        <fullName evidence="3">Allophanate hydrolase</fullName>
    </submittedName>
</protein>
<evidence type="ECO:0000313" key="3">
    <source>
        <dbReference type="EMBL" id="SIT72886.1"/>
    </source>
</evidence>
<evidence type="ECO:0000313" key="4">
    <source>
        <dbReference type="Proteomes" id="UP000223759"/>
    </source>
</evidence>
<sequence length="611" mass="66609">MNEPRTKPISISQLREGYRSGRITPRQFILSCVARIRETQGNPIWIRILSDEELIPYLDQLESRGQEDLPLYGIPFAIKDNIDLAGIPTTVACPEFAYTPTESAFVVEQLIAAGAIPMGKTNLDQFATGLVGTRSPFGACANPFNAEFIAGGSSSGSAVAVAFGMVSFALGTDTAGSGRVPAALNNIIGYKPTRGLLSNRGVVPACRSLDTISIFALNIDDARLVHQCAAQWDSQDSYSRLPAHRTPWEPPLGDRFTFGVPPRHQWQFFDDNGCDALFEQSIAALESLGGEAVELDLSPFFAAAKLLYDGPWIAERYLAIQSFIESRPEALLPVTRDIINQGKHYSALDVFHAQYELEDLRRHSASVFTELDFVLTPTIGGAVRLSEVYENPIQQNDRLGQYNNFANLLDLCAVTVPVGFNSHGLSFGVNLFSSALRDGQVLQVADGLHRLLAKRFGVGYEACWEAPQARVDSSAWVRVIVCGAHMSGLPLNAQLTERGGRLERKTKTAAQYKLYVIKGRDLDRPGLLQVAEGGCSISVEVWNLPISCFGSFVAQIKKPLGIGSVALDDGSVYPGFLCESYATEGSQEISHLGGWREYLSFTNDAKGCLLD</sequence>
<dbReference type="RefSeq" id="WP_076756145.1">
    <property type="nucleotide sequence ID" value="NZ_CP023018.1"/>
</dbReference>
<dbReference type="Gene3D" id="3.90.1300.10">
    <property type="entry name" value="Amidase signature (AS) domain"/>
    <property type="match status" value="1"/>
</dbReference>
<dbReference type="SUPFAM" id="SSF75304">
    <property type="entry name" value="Amidase signature (AS) enzymes"/>
    <property type="match status" value="1"/>
</dbReference>
<dbReference type="GO" id="GO:0016787">
    <property type="term" value="F:hydrolase activity"/>
    <property type="evidence" value="ECO:0007669"/>
    <property type="project" value="UniProtKB-KW"/>
</dbReference>
<dbReference type="PANTHER" id="PTHR11895:SF169">
    <property type="entry name" value="GLUTAMYL-TRNA(GLN) AMIDOTRANSFERASE"/>
    <property type="match status" value="1"/>
</dbReference>
<proteinExistence type="predicted"/>
<keyword evidence="4" id="KW-1185">Reference proteome</keyword>
<dbReference type="OrthoDB" id="8872210at2"/>
<dbReference type="STRING" id="233100.SAMN05216526_1756"/>
<organism evidence="3 4">
    <name type="scientific">Ectothiorhodosinus mongolicus</name>
    <dbReference type="NCBI Taxonomy" id="233100"/>
    <lineage>
        <taxon>Bacteria</taxon>
        <taxon>Pseudomonadati</taxon>
        <taxon>Pseudomonadota</taxon>
        <taxon>Gammaproteobacteria</taxon>
        <taxon>Chromatiales</taxon>
        <taxon>Ectothiorhodospiraceae</taxon>
        <taxon>Ectothiorhodosinus</taxon>
    </lineage>
</organism>
<dbReference type="InterPro" id="IPR000120">
    <property type="entry name" value="Amidase"/>
</dbReference>
<reference evidence="3 4" key="1">
    <citation type="submission" date="2017-01" db="EMBL/GenBank/DDBJ databases">
        <authorList>
            <person name="Mah S.A."/>
            <person name="Swanson W.J."/>
            <person name="Moy G.W."/>
            <person name="Vacquier V.D."/>
        </authorList>
    </citation>
    <scope>NUCLEOTIDE SEQUENCE [LARGE SCALE GENOMIC DNA]</scope>
    <source>
        <strain evidence="3 4">M9</strain>
    </source>
</reference>
<dbReference type="Pfam" id="PF21986">
    <property type="entry name" value="AH_C"/>
    <property type="match status" value="1"/>
</dbReference>
<dbReference type="InterPro" id="IPR053844">
    <property type="entry name" value="AH_C"/>
</dbReference>
<dbReference type="InterPro" id="IPR023631">
    <property type="entry name" value="Amidase_dom"/>
</dbReference>
<dbReference type="NCBIfam" id="NF006043">
    <property type="entry name" value="PRK08186.1"/>
    <property type="match status" value="1"/>
</dbReference>
<dbReference type="InterPro" id="IPR014085">
    <property type="entry name" value="Allophanate_hydrolase"/>
</dbReference>
<dbReference type="EMBL" id="FTPK01000003">
    <property type="protein sequence ID" value="SIT72886.1"/>
    <property type="molecule type" value="Genomic_DNA"/>
</dbReference>
<keyword evidence="3" id="KW-0378">Hydrolase</keyword>
<dbReference type="AlphaFoldDB" id="A0A1R3W7Q6"/>